<organism evidence="1 2">
    <name type="scientific">Lucilia cuprina</name>
    <name type="common">Green bottle fly</name>
    <name type="synonym">Australian sheep blowfly</name>
    <dbReference type="NCBI Taxonomy" id="7375"/>
    <lineage>
        <taxon>Eukaryota</taxon>
        <taxon>Metazoa</taxon>
        <taxon>Ecdysozoa</taxon>
        <taxon>Arthropoda</taxon>
        <taxon>Hexapoda</taxon>
        <taxon>Insecta</taxon>
        <taxon>Pterygota</taxon>
        <taxon>Neoptera</taxon>
        <taxon>Endopterygota</taxon>
        <taxon>Diptera</taxon>
        <taxon>Brachycera</taxon>
        <taxon>Muscomorpha</taxon>
        <taxon>Oestroidea</taxon>
        <taxon>Calliphoridae</taxon>
        <taxon>Luciliinae</taxon>
        <taxon>Lucilia</taxon>
    </lineage>
</organism>
<protein>
    <submittedName>
        <fullName evidence="1">Uncharacterized protein</fullName>
    </submittedName>
</protein>
<accession>A0A0L0BKN2</accession>
<dbReference type="AlphaFoldDB" id="A0A0L0BKN2"/>
<comment type="caution">
    <text evidence="1">The sequence shown here is derived from an EMBL/GenBank/DDBJ whole genome shotgun (WGS) entry which is preliminary data.</text>
</comment>
<sequence>MRGSLGAIQMLWLLRSRRMRPSWVYDCHLIKLAFLREHRDDQVISKDYSNSVDDTDDDDDFVVVVAFAIAAEIDADVGHLTDEELVRWRRSASSDSKSLSDLGDLRGDSVGDFKSEEFRRLSVLCRVVSCVCKRSHLSLSISNCLCSSSSCSKADSKRLRMASMITTSCSCTSCECCFSNSNS</sequence>
<gene>
    <name evidence="1" type="ORF">FF38_06897</name>
</gene>
<reference evidence="1 2" key="1">
    <citation type="journal article" date="2015" name="Nat. Commun.">
        <title>Lucilia cuprina genome unlocks parasitic fly biology to underpin future interventions.</title>
        <authorList>
            <person name="Anstead C.A."/>
            <person name="Korhonen P.K."/>
            <person name="Young N.D."/>
            <person name="Hall R.S."/>
            <person name="Jex A.R."/>
            <person name="Murali S.C."/>
            <person name="Hughes D.S."/>
            <person name="Lee S.F."/>
            <person name="Perry T."/>
            <person name="Stroehlein A.J."/>
            <person name="Ansell B.R."/>
            <person name="Breugelmans B."/>
            <person name="Hofmann A."/>
            <person name="Qu J."/>
            <person name="Dugan S."/>
            <person name="Lee S.L."/>
            <person name="Chao H."/>
            <person name="Dinh H."/>
            <person name="Han Y."/>
            <person name="Doddapaneni H.V."/>
            <person name="Worley K.C."/>
            <person name="Muzny D.M."/>
            <person name="Ioannidis P."/>
            <person name="Waterhouse R.M."/>
            <person name="Zdobnov E.M."/>
            <person name="James P.J."/>
            <person name="Bagnall N.H."/>
            <person name="Kotze A.C."/>
            <person name="Gibbs R.A."/>
            <person name="Richards S."/>
            <person name="Batterham P."/>
            <person name="Gasser R.B."/>
        </authorList>
    </citation>
    <scope>NUCLEOTIDE SEQUENCE [LARGE SCALE GENOMIC DNA]</scope>
    <source>
        <strain evidence="1 2">LS</strain>
        <tissue evidence="1">Full body</tissue>
    </source>
</reference>
<dbReference type="Proteomes" id="UP000037069">
    <property type="component" value="Unassembled WGS sequence"/>
</dbReference>
<keyword evidence="2" id="KW-1185">Reference proteome</keyword>
<proteinExistence type="predicted"/>
<evidence type="ECO:0000313" key="2">
    <source>
        <dbReference type="Proteomes" id="UP000037069"/>
    </source>
</evidence>
<dbReference type="EMBL" id="JRES01001711">
    <property type="protein sequence ID" value="KNC20645.1"/>
    <property type="molecule type" value="Genomic_DNA"/>
</dbReference>
<evidence type="ECO:0000313" key="1">
    <source>
        <dbReference type="EMBL" id="KNC20645.1"/>
    </source>
</evidence>
<name>A0A0L0BKN2_LUCCU</name>